<keyword evidence="10" id="KW-0443">Lipid metabolism</keyword>
<dbReference type="Gene3D" id="1.20.120.1760">
    <property type="match status" value="1"/>
</dbReference>
<comment type="catalytic activity">
    <reaction evidence="14">
        <text>a CDP-1,2-diacyl-sn-glycerol + sn-glycerol 3-phosphate = a 1,2-diacyl-sn-glycero-3-phospho-(1'-sn-glycero-3'-phosphate) + CMP + H(+)</text>
        <dbReference type="Rhea" id="RHEA:12593"/>
        <dbReference type="ChEBI" id="CHEBI:15378"/>
        <dbReference type="ChEBI" id="CHEBI:57597"/>
        <dbReference type="ChEBI" id="CHEBI:58332"/>
        <dbReference type="ChEBI" id="CHEBI:60110"/>
        <dbReference type="ChEBI" id="CHEBI:60377"/>
        <dbReference type="EC" id="2.7.8.5"/>
    </reaction>
</comment>
<evidence type="ECO:0000256" key="12">
    <source>
        <dbReference type="ARBA" id="ARBA00023209"/>
    </source>
</evidence>
<reference evidence="18 19" key="1">
    <citation type="submission" date="2017-02" db="EMBL/GenBank/DDBJ databases">
        <authorList>
            <person name="Peterson S.W."/>
        </authorList>
    </citation>
    <scope>NUCLEOTIDE SEQUENCE [LARGE SCALE GENOMIC DNA]</scope>
    <source>
        <strain evidence="18 19">ATCC 49788</strain>
    </source>
</reference>
<protein>
    <recommendedName>
        <fullName evidence="5 15">CDP-diacylglycerol--glycerol-3-phosphate 3-phosphatidyltransferase</fullName>
        <ecNumber evidence="4 15">2.7.8.5</ecNumber>
    </recommendedName>
</protein>
<evidence type="ECO:0000256" key="16">
    <source>
        <dbReference type="RuleBase" id="RU003750"/>
    </source>
</evidence>
<evidence type="ECO:0000256" key="15">
    <source>
        <dbReference type="NCBIfam" id="TIGR00560"/>
    </source>
</evidence>
<dbReference type="InterPro" id="IPR043130">
    <property type="entry name" value="CDP-OH_PTrfase_TM_dom"/>
</dbReference>
<evidence type="ECO:0000256" key="14">
    <source>
        <dbReference type="ARBA" id="ARBA00048586"/>
    </source>
</evidence>
<organism evidence="18 19">
    <name type="scientific">Thiothrix eikelboomii</name>
    <dbReference type="NCBI Taxonomy" id="92487"/>
    <lineage>
        <taxon>Bacteria</taxon>
        <taxon>Pseudomonadati</taxon>
        <taxon>Pseudomonadota</taxon>
        <taxon>Gammaproteobacteria</taxon>
        <taxon>Thiotrichales</taxon>
        <taxon>Thiotrichaceae</taxon>
        <taxon>Thiothrix</taxon>
    </lineage>
</organism>
<keyword evidence="13" id="KW-1208">Phospholipid metabolism</keyword>
<evidence type="ECO:0000256" key="7">
    <source>
        <dbReference type="ARBA" id="ARBA00022679"/>
    </source>
</evidence>
<name>A0A1T4WMQ4_9GAMM</name>
<feature type="transmembrane region" description="Helical" evidence="17">
    <location>
        <begin position="30"/>
        <end position="50"/>
    </location>
</feature>
<evidence type="ECO:0000256" key="8">
    <source>
        <dbReference type="ARBA" id="ARBA00022692"/>
    </source>
</evidence>
<dbReference type="PANTHER" id="PTHR14269:SF62">
    <property type="entry name" value="CDP-DIACYLGLYCEROL--GLYCEROL-3-PHOSPHATE 3-PHOSPHATIDYLTRANSFERASE 1, CHLOROPLASTIC"/>
    <property type="match status" value="1"/>
</dbReference>
<evidence type="ECO:0000313" key="18">
    <source>
        <dbReference type="EMBL" id="SKA78155.1"/>
    </source>
</evidence>
<evidence type="ECO:0000313" key="19">
    <source>
        <dbReference type="Proteomes" id="UP000190460"/>
    </source>
</evidence>
<dbReference type="GO" id="GO:0046474">
    <property type="term" value="P:glycerophospholipid biosynthetic process"/>
    <property type="evidence" value="ECO:0007669"/>
    <property type="project" value="TreeGrafter"/>
</dbReference>
<evidence type="ECO:0000256" key="3">
    <source>
        <dbReference type="ARBA" id="ARBA00010441"/>
    </source>
</evidence>
<keyword evidence="6" id="KW-0444">Lipid biosynthesis</keyword>
<dbReference type="InterPro" id="IPR004570">
    <property type="entry name" value="Phosphatidylglycerol_P_synth"/>
</dbReference>
<dbReference type="RefSeq" id="WP_078922405.1">
    <property type="nucleotide sequence ID" value="NZ_FUYB01000007.1"/>
</dbReference>
<dbReference type="EC" id="2.7.8.5" evidence="4 15"/>
<sequence>MNLPILLTWVRIAFIPLLILFFYLDRPWAAFAAAFTFGLAGLTDWADGYFARKWQQESRFGAFLDPVADKLIVAVAMLLIVEREANIWFTLAGMIIIGREIVISALREWMAQIGLRGKVAVAFMGKLKTTFQIIALIFLLYNQDLFGILPMRELGIMALVLATILTLVSMLQYLRTAFDGIKAA</sequence>
<dbReference type="STRING" id="92487.SAMN02745130_01835"/>
<proteinExistence type="inferred from homology"/>
<comment type="similarity">
    <text evidence="3 16">Belongs to the CDP-alcohol phosphatidyltransferase class-I family.</text>
</comment>
<dbReference type="GO" id="GO:0008444">
    <property type="term" value="F:CDP-diacylglycerol-glycerol-3-phosphate 3-phosphatidyltransferase activity"/>
    <property type="evidence" value="ECO:0007669"/>
    <property type="project" value="UniProtKB-UniRule"/>
</dbReference>
<dbReference type="PIRSF" id="PIRSF000847">
    <property type="entry name" value="Phos_ph_gly_syn"/>
    <property type="match status" value="1"/>
</dbReference>
<evidence type="ECO:0000256" key="13">
    <source>
        <dbReference type="ARBA" id="ARBA00023264"/>
    </source>
</evidence>
<comment type="subcellular location">
    <subcellularLocation>
        <location evidence="1">Membrane</location>
        <topology evidence="1">Multi-pass membrane protein</topology>
    </subcellularLocation>
</comment>
<evidence type="ECO:0000256" key="4">
    <source>
        <dbReference type="ARBA" id="ARBA00013170"/>
    </source>
</evidence>
<evidence type="ECO:0000256" key="9">
    <source>
        <dbReference type="ARBA" id="ARBA00022989"/>
    </source>
</evidence>
<feature type="transmembrane region" description="Helical" evidence="17">
    <location>
        <begin position="87"/>
        <end position="107"/>
    </location>
</feature>
<accession>A0A1T4WMQ4</accession>
<dbReference type="OrthoDB" id="9796672at2"/>
<keyword evidence="19" id="KW-1185">Reference proteome</keyword>
<evidence type="ECO:0000256" key="11">
    <source>
        <dbReference type="ARBA" id="ARBA00023136"/>
    </source>
</evidence>
<feature type="transmembrane region" description="Helical" evidence="17">
    <location>
        <begin position="154"/>
        <end position="174"/>
    </location>
</feature>
<dbReference type="InterPro" id="IPR048254">
    <property type="entry name" value="CDP_ALCOHOL_P_TRANSF_CS"/>
</dbReference>
<dbReference type="Proteomes" id="UP000190460">
    <property type="component" value="Unassembled WGS sequence"/>
</dbReference>
<evidence type="ECO:0000256" key="10">
    <source>
        <dbReference type="ARBA" id="ARBA00023098"/>
    </source>
</evidence>
<keyword evidence="8 17" id="KW-0812">Transmembrane</keyword>
<gene>
    <name evidence="18" type="ORF">SAMN02745130_01835</name>
</gene>
<feature type="transmembrane region" description="Helical" evidence="17">
    <location>
        <begin position="5"/>
        <end position="24"/>
    </location>
</feature>
<dbReference type="NCBIfam" id="TIGR00560">
    <property type="entry name" value="pgsA"/>
    <property type="match status" value="1"/>
</dbReference>
<evidence type="ECO:0000256" key="1">
    <source>
        <dbReference type="ARBA" id="ARBA00004141"/>
    </source>
</evidence>
<keyword evidence="11 17" id="KW-0472">Membrane</keyword>
<dbReference type="InterPro" id="IPR050324">
    <property type="entry name" value="CDP-alcohol_PTase-I"/>
</dbReference>
<evidence type="ECO:0000256" key="2">
    <source>
        <dbReference type="ARBA" id="ARBA00005042"/>
    </source>
</evidence>
<feature type="transmembrane region" description="Helical" evidence="17">
    <location>
        <begin position="119"/>
        <end position="142"/>
    </location>
</feature>
<keyword evidence="9 17" id="KW-1133">Transmembrane helix</keyword>
<dbReference type="PROSITE" id="PS00379">
    <property type="entry name" value="CDP_ALCOHOL_P_TRANSF"/>
    <property type="match status" value="1"/>
</dbReference>
<dbReference type="AlphaFoldDB" id="A0A1T4WMQ4"/>
<comment type="pathway">
    <text evidence="2">Phospholipid metabolism; phosphatidylglycerol biosynthesis; phosphatidylglycerol from CDP-diacylglycerol: step 1/2.</text>
</comment>
<dbReference type="GO" id="GO:0005886">
    <property type="term" value="C:plasma membrane"/>
    <property type="evidence" value="ECO:0007669"/>
    <property type="project" value="TreeGrafter"/>
</dbReference>
<evidence type="ECO:0000256" key="6">
    <source>
        <dbReference type="ARBA" id="ARBA00022516"/>
    </source>
</evidence>
<evidence type="ECO:0000256" key="5">
    <source>
        <dbReference type="ARBA" id="ARBA00014944"/>
    </source>
</evidence>
<keyword evidence="7 16" id="KW-0808">Transferase</keyword>
<dbReference type="PANTHER" id="PTHR14269">
    <property type="entry name" value="CDP-DIACYLGLYCEROL--GLYCEROL-3-PHOSPHATE 3-PHOSPHATIDYLTRANSFERASE-RELATED"/>
    <property type="match status" value="1"/>
</dbReference>
<keyword evidence="12" id="KW-0594">Phospholipid biosynthesis</keyword>
<dbReference type="EMBL" id="FUYB01000007">
    <property type="protein sequence ID" value="SKA78155.1"/>
    <property type="molecule type" value="Genomic_DNA"/>
</dbReference>
<dbReference type="Pfam" id="PF01066">
    <property type="entry name" value="CDP-OH_P_transf"/>
    <property type="match status" value="1"/>
</dbReference>
<evidence type="ECO:0000256" key="17">
    <source>
        <dbReference type="SAM" id="Phobius"/>
    </source>
</evidence>
<dbReference type="InterPro" id="IPR000462">
    <property type="entry name" value="CDP-OH_P_trans"/>
</dbReference>